<dbReference type="GO" id="GO:0005524">
    <property type="term" value="F:ATP binding"/>
    <property type="evidence" value="ECO:0007669"/>
    <property type="project" value="UniProtKB-KW"/>
</dbReference>
<gene>
    <name evidence="9" type="ORF">SAMN02745157_3347</name>
</gene>
<keyword evidence="6" id="KW-0119">Carbohydrate metabolism</keyword>
<protein>
    <submittedName>
        <fullName evidence="9">Uncharacterized conserved protein YgbK, DUF1537 family</fullName>
    </submittedName>
</protein>
<dbReference type="Pfam" id="PF07005">
    <property type="entry name" value="SBD_N"/>
    <property type="match status" value="1"/>
</dbReference>
<dbReference type="Gene3D" id="3.40.50.10840">
    <property type="entry name" value="Putative sugar-binding, N-terminal domain"/>
    <property type="match status" value="1"/>
</dbReference>
<evidence type="ECO:0000313" key="9">
    <source>
        <dbReference type="EMBL" id="SHG01008.1"/>
    </source>
</evidence>
<dbReference type="InterPro" id="IPR042213">
    <property type="entry name" value="NBD_C_sf"/>
</dbReference>
<keyword evidence="3" id="KW-0547">Nucleotide-binding</keyword>
<dbReference type="AlphaFoldDB" id="A0A1M5GBF3"/>
<evidence type="ECO:0000313" key="10">
    <source>
        <dbReference type="Proteomes" id="UP000184485"/>
    </source>
</evidence>
<dbReference type="EMBL" id="FQUP01000003">
    <property type="protein sequence ID" value="SHG01008.1"/>
    <property type="molecule type" value="Genomic_DNA"/>
</dbReference>
<evidence type="ECO:0000256" key="6">
    <source>
        <dbReference type="ARBA" id="ARBA00023277"/>
    </source>
</evidence>
<dbReference type="Proteomes" id="UP000184485">
    <property type="component" value="Unassembled WGS sequence"/>
</dbReference>
<evidence type="ECO:0000256" key="3">
    <source>
        <dbReference type="ARBA" id="ARBA00022741"/>
    </source>
</evidence>
<evidence type="ECO:0000256" key="2">
    <source>
        <dbReference type="ARBA" id="ARBA00022679"/>
    </source>
</evidence>
<evidence type="ECO:0000256" key="1">
    <source>
        <dbReference type="ARBA" id="ARBA00005715"/>
    </source>
</evidence>
<accession>A0A1M5GBF3</accession>
<keyword evidence="2" id="KW-0808">Transferase</keyword>
<reference evidence="9 10" key="1">
    <citation type="submission" date="2016-11" db="EMBL/GenBank/DDBJ databases">
        <authorList>
            <person name="Jaros S."/>
            <person name="Januszkiewicz K."/>
            <person name="Wedrychowicz H."/>
        </authorList>
    </citation>
    <scope>NUCLEOTIDE SEQUENCE [LARGE SCALE GENOMIC DNA]</scope>
    <source>
        <strain evidence="9 10">DSM 19436</strain>
    </source>
</reference>
<organism evidence="9 10">
    <name type="scientific">Kaistia soli DSM 19436</name>
    <dbReference type="NCBI Taxonomy" id="1122133"/>
    <lineage>
        <taxon>Bacteria</taxon>
        <taxon>Pseudomonadati</taxon>
        <taxon>Pseudomonadota</taxon>
        <taxon>Alphaproteobacteria</taxon>
        <taxon>Hyphomicrobiales</taxon>
        <taxon>Kaistiaceae</taxon>
        <taxon>Kaistia</taxon>
    </lineage>
</organism>
<dbReference type="STRING" id="1122133.SAMN02745157_3347"/>
<keyword evidence="5" id="KW-0067">ATP-binding</keyword>
<dbReference type="SUPFAM" id="SSF142764">
    <property type="entry name" value="YgbK-like"/>
    <property type="match status" value="1"/>
</dbReference>
<keyword evidence="10" id="KW-1185">Reference proteome</keyword>
<dbReference type="Pfam" id="PF17042">
    <property type="entry name" value="NBD_C"/>
    <property type="match status" value="1"/>
</dbReference>
<evidence type="ECO:0000256" key="5">
    <source>
        <dbReference type="ARBA" id="ARBA00022840"/>
    </source>
</evidence>
<feature type="domain" description="Four-carbon acid sugar kinase N-terminal" evidence="7">
    <location>
        <begin position="7"/>
        <end position="134"/>
    </location>
</feature>
<dbReference type="GO" id="GO:0016301">
    <property type="term" value="F:kinase activity"/>
    <property type="evidence" value="ECO:0007669"/>
    <property type="project" value="UniProtKB-KW"/>
</dbReference>
<evidence type="ECO:0000259" key="8">
    <source>
        <dbReference type="Pfam" id="PF17042"/>
    </source>
</evidence>
<proteinExistence type="inferred from homology"/>
<dbReference type="InterPro" id="IPR031475">
    <property type="entry name" value="NBD_C"/>
</dbReference>
<comment type="similarity">
    <text evidence="1">Belongs to the four-carbon acid sugar kinase family.</text>
</comment>
<evidence type="ECO:0000256" key="4">
    <source>
        <dbReference type="ARBA" id="ARBA00022777"/>
    </source>
</evidence>
<sequence>MTLFRLVADDLTGALDTSAQFAGLVGPVPVLVDPKAARPGTSFAINMSCRDGEETAAIAATRDTVAALTGADIAFKKIDSLLRGHWAAELAEIVRSGLFRRVVLAPAFPAQRRMTIGGRQVVADATGAIKLVAEPATALARHGIAIATETTNPLADQGTKVLLLDATADDELDGIVARHRGAAGTLWCGAAGLARALAGRPVPVVASPPGSHFVLVGSHHHVTRRQIAAFLEHSKEPIVRYGADVAASARAIAARLSASGRCVAMPDLPDGIDGAEAARLIARRIDGLADEMPPPDVLTVVGGETFASLCAALGADRLVAMGESEPGIPASRMDAGRWTGVPCFSKSGAFGGEDWLVRQLAVV</sequence>
<name>A0A1M5GBF3_9HYPH</name>
<dbReference type="RefSeq" id="WP_073054866.1">
    <property type="nucleotide sequence ID" value="NZ_FQUP01000003.1"/>
</dbReference>
<dbReference type="Gene3D" id="3.40.980.20">
    <property type="entry name" value="Four-carbon acid sugar kinase, nucleotide binding domain"/>
    <property type="match status" value="1"/>
</dbReference>
<evidence type="ECO:0000259" key="7">
    <source>
        <dbReference type="Pfam" id="PF07005"/>
    </source>
</evidence>
<dbReference type="InterPro" id="IPR037051">
    <property type="entry name" value="4-carb_acid_sugar_kinase_N_sf"/>
</dbReference>
<feature type="domain" description="Four-carbon acid sugar kinase nucleotide binding" evidence="8">
    <location>
        <begin position="214"/>
        <end position="356"/>
    </location>
</feature>
<dbReference type="InterPro" id="IPR010737">
    <property type="entry name" value="4-carb_acid_sugar_kinase_N"/>
</dbReference>
<keyword evidence="4" id="KW-0418">Kinase</keyword>
<dbReference type="OrthoDB" id="9778478at2"/>